<dbReference type="GO" id="GO:0005737">
    <property type="term" value="C:cytoplasm"/>
    <property type="evidence" value="ECO:0007669"/>
    <property type="project" value="TreeGrafter"/>
</dbReference>
<feature type="region of interest" description="Disordered" evidence="11">
    <location>
        <begin position="1"/>
        <end position="23"/>
    </location>
</feature>
<evidence type="ECO:0000256" key="7">
    <source>
        <dbReference type="ARBA" id="ARBA00022840"/>
    </source>
</evidence>
<dbReference type="Proteomes" id="UP000562984">
    <property type="component" value="Unassembled WGS sequence"/>
</dbReference>
<evidence type="ECO:0000256" key="8">
    <source>
        <dbReference type="ARBA" id="ARBA00023064"/>
    </source>
</evidence>
<evidence type="ECO:0000256" key="6">
    <source>
        <dbReference type="ARBA" id="ARBA00022777"/>
    </source>
</evidence>
<reference evidence="12 13" key="1">
    <citation type="submission" date="2020-05" db="EMBL/GenBank/DDBJ databases">
        <title>Nakamurella sp. DB0629 isolated from air conditioner.</title>
        <authorList>
            <person name="Kim D.H."/>
            <person name="Kim D.-U."/>
        </authorList>
    </citation>
    <scope>NUCLEOTIDE SEQUENCE [LARGE SCALE GENOMIC DNA]</scope>
    <source>
        <strain evidence="12 13">DB0629</strain>
    </source>
</reference>
<protein>
    <recommendedName>
        <fullName evidence="3 10">Gluconokinase</fullName>
        <ecNumber evidence="3 10">2.7.1.12</ecNumber>
    </recommendedName>
</protein>
<evidence type="ECO:0000256" key="10">
    <source>
        <dbReference type="RuleBase" id="RU363066"/>
    </source>
</evidence>
<evidence type="ECO:0000256" key="3">
    <source>
        <dbReference type="ARBA" id="ARBA00012054"/>
    </source>
</evidence>
<comment type="pathway">
    <text evidence="1">Carbohydrate acid metabolism.</text>
</comment>
<evidence type="ECO:0000256" key="5">
    <source>
        <dbReference type="ARBA" id="ARBA00022741"/>
    </source>
</evidence>
<dbReference type="CDD" id="cd02021">
    <property type="entry name" value="GntK"/>
    <property type="match status" value="1"/>
</dbReference>
<comment type="similarity">
    <text evidence="2 10">Belongs to the gluconokinase GntK/GntV family.</text>
</comment>
<keyword evidence="4 10" id="KW-0808">Transferase</keyword>
<keyword evidence="8" id="KW-0311">Gluconate utilization</keyword>
<dbReference type="Pfam" id="PF13671">
    <property type="entry name" value="AAA_33"/>
    <property type="match status" value="1"/>
</dbReference>
<evidence type="ECO:0000256" key="2">
    <source>
        <dbReference type="ARBA" id="ARBA00008420"/>
    </source>
</evidence>
<dbReference type="PANTHER" id="PTHR43442">
    <property type="entry name" value="GLUCONOKINASE-RELATED"/>
    <property type="match status" value="1"/>
</dbReference>
<dbReference type="EMBL" id="JABEND010000016">
    <property type="protein sequence ID" value="NNG37611.1"/>
    <property type="molecule type" value="Genomic_DNA"/>
</dbReference>
<comment type="caution">
    <text evidence="12">The sequence shown here is derived from an EMBL/GenBank/DDBJ whole genome shotgun (WGS) entry which is preliminary data.</text>
</comment>
<accession>A0A849AEH2</accession>
<dbReference type="Gene3D" id="3.40.50.300">
    <property type="entry name" value="P-loop containing nucleotide triphosphate hydrolases"/>
    <property type="match status" value="1"/>
</dbReference>
<evidence type="ECO:0000313" key="13">
    <source>
        <dbReference type="Proteomes" id="UP000562984"/>
    </source>
</evidence>
<dbReference type="InterPro" id="IPR006001">
    <property type="entry name" value="Therm_gnt_kin"/>
</dbReference>
<organism evidence="12 13">
    <name type="scientific">Nakamurella aerolata</name>
    <dbReference type="NCBI Taxonomy" id="1656892"/>
    <lineage>
        <taxon>Bacteria</taxon>
        <taxon>Bacillati</taxon>
        <taxon>Actinomycetota</taxon>
        <taxon>Actinomycetes</taxon>
        <taxon>Nakamurellales</taxon>
        <taxon>Nakamurellaceae</taxon>
        <taxon>Nakamurella</taxon>
    </lineage>
</organism>
<comment type="catalytic activity">
    <reaction evidence="9 10">
        <text>D-gluconate + ATP = 6-phospho-D-gluconate + ADP + H(+)</text>
        <dbReference type="Rhea" id="RHEA:19433"/>
        <dbReference type="ChEBI" id="CHEBI:15378"/>
        <dbReference type="ChEBI" id="CHEBI:18391"/>
        <dbReference type="ChEBI" id="CHEBI:30616"/>
        <dbReference type="ChEBI" id="CHEBI:58759"/>
        <dbReference type="ChEBI" id="CHEBI:456216"/>
        <dbReference type="EC" id="2.7.1.12"/>
    </reaction>
</comment>
<dbReference type="SUPFAM" id="SSF52540">
    <property type="entry name" value="P-loop containing nucleoside triphosphate hydrolases"/>
    <property type="match status" value="1"/>
</dbReference>
<proteinExistence type="inferred from homology"/>
<evidence type="ECO:0000256" key="1">
    <source>
        <dbReference type="ARBA" id="ARBA00004761"/>
    </source>
</evidence>
<evidence type="ECO:0000256" key="9">
    <source>
        <dbReference type="ARBA" id="ARBA00048090"/>
    </source>
</evidence>
<gene>
    <name evidence="12" type="ORF">HKD39_18280</name>
</gene>
<dbReference type="GO" id="GO:0019521">
    <property type="term" value="P:D-gluconate metabolic process"/>
    <property type="evidence" value="ECO:0007669"/>
    <property type="project" value="UniProtKB-KW"/>
</dbReference>
<evidence type="ECO:0000313" key="12">
    <source>
        <dbReference type="EMBL" id="NNG37611.1"/>
    </source>
</evidence>
<dbReference type="NCBIfam" id="TIGR01313">
    <property type="entry name" value="therm_gnt_kin"/>
    <property type="match status" value="1"/>
</dbReference>
<dbReference type="EC" id="2.7.1.12" evidence="3 10"/>
<keyword evidence="5 10" id="KW-0547">Nucleotide-binding</keyword>
<keyword evidence="7 10" id="KW-0067">ATP-binding</keyword>
<name>A0A849AEH2_9ACTN</name>
<dbReference type="RefSeq" id="WP_171201308.1">
    <property type="nucleotide sequence ID" value="NZ_JABEND010000016.1"/>
</dbReference>
<dbReference type="FunFam" id="3.40.50.300:FF:000522">
    <property type="entry name" value="Gluconokinase"/>
    <property type="match status" value="1"/>
</dbReference>
<dbReference type="InterPro" id="IPR027417">
    <property type="entry name" value="P-loop_NTPase"/>
</dbReference>
<dbReference type="PANTHER" id="PTHR43442:SF3">
    <property type="entry name" value="GLUCONOKINASE-RELATED"/>
    <property type="match status" value="1"/>
</dbReference>
<keyword evidence="13" id="KW-1185">Reference proteome</keyword>
<dbReference type="GO" id="GO:0046316">
    <property type="term" value="F:gluconokinase activity"/>
    <property type="evidence" value="ECO:0007669"/>
    <property type="project" value="UniProtKB-EC"/>
</dbReference>
<evidence type="ECO:0000256" key="11">
    <source>
        <dbReference type="SAM" id="MobiDB-lite"/>
    </source>
</evidence>
<sequence length="190" mass="21045">MSDDAEQPTETSGEPAPHRPSQPTVLVMMGVSGSGKTTVAKTLVDELDWEFEEGDSLHPAANVEKMRAGHPLTDEDRWPWLERIAEWIKGEQAKGGSGIITCSALRKVYRDKLRGPGVWFVFLHGSQELIADRLAKRKGHYMPPSLLQSQFDTLEIPDDEADVITVELGGTPQEEADRTLKALRDKGILD</sequence>
<keyword evidence="6 10" id="KW-0418">Kinase</keyword>
<dbReference type="GO" id="GO:0005524">
    <property type="term" value="F:ATP binding"/>
    <property type="evidence" value="ECO:0007669"/>
    <property type="project" value="UniProtKB-KW"/>
</dbReference>
<dbReference type="AlphaFoldDB" id="A0A849AEH2"/>
<evidence type="ECO:0000256" key="4">
    <source>
        <dbReference type="ARBA" id="ARBA00022679"/>
    </source>
</evidence>